<organism evidence="1 2">
    <name type="scientific">Mariprofundus aestuarium</name>
    <dbReference type="NCBI Taxonomy" id="1921086"/>
    <lineage>
        <taxon>Bacteria</taxon>
        <taxon>Pseudomonadati</taxon>
        <taxon>Pseudomonadota</taxon>
        <taxon>Candidatius Mariprofundia</taxon>
        <taxon>Mariprofundales</taxon>
        <taxon>Mariprofundaceae</taxon>
        <taxon>Mariprofundus</taxon>
    </lineage>
</organism>
<evidence type="ECO:0000313" key="2">
    <source>
        <dbReference type="Proteomes" id="UP000231701"/>
    </source>
</evidence>
<protein>
    <submittedName>
        <fullName evidence="1">Uncharacterized protein</fullName>
    </submittedName>
</protein>
<dbReference type="KEGG" id="maes:Ga0123461_2118"/>
<evidence type="ECO:0000313" key="1">
    <source>
        <dbReference type="EMBL" id="ATX80524.1"/>
    </source>
</evidence>
<accession>A0A2K8L6D5</accession>
<name>A0A2K8L6D5_MARES</name>
<gene>
    <name evidence="1" type="ORF">Ga0123461_2118</name>
</gene>
<dbReference type="EMBL" id="CP018799">
    <property type="protein sequence ID" value="ATX80524.1"/>
    <property type="molecule type" value="Genomic_DNA"/>
</dbReference>
<proteinExistence type="predicted"/>
<dbReference type="Proteomes" id="UP000231701">
    <property type="component" value="Chromosome"/>
</dbReference>
<dbReference type="AlphaFoldDB" id="A0A2K8L6D5"/>
<reference evidence="1 2" key="1">
    <citation type="submission" date="2016-12" db="EMBL/GenBank/DDBJ databases">
        <title>Isolation and genomic insights into novel planktonic Zetaproteobacteria from stratified waters of the Chesapeake Bay.</title>
        <authorList>
            <person name="McAllister S.M."/>
            <person name="Kato S."/>
            <person name="Chan C.S."/>
            <person name="Chiu B.K."/>
            <person name="Field E.K."/>
        </authorList>
    </citation>
    <scope>NUCLEOTIDE SEQUENCE [LARGE SCALE GENOMIC DNA]</scope>
    <source>
        <strain evidence="1 2">CP-5</strain>
    </source>
</reference>
<keyword evidence="2" id="KW-1185">Reference proteome</keyword>
<sequence>MDGGGPFVRMLFQMGAGTGERLAYAFSKRGR</sequence>